<accession>A0A211ZGJ5</accession>
<gene>
    <name evidence="2" type="ORF">BWR60_25175</name>
</gene>
<organism evidence="2 3">
    <name type="scientific">Inquilinus limosus</name>
    <dbReference type="NCBI Taxonomy" id="171674"/>
    <lineage>
        <taxon>Bacteria</taxon>
        <taxon>Pseudomonadati</taxon>
        <taxon>Pseudomonadota</taxon>
        <taxon>Alphaproteobacteria</taxon>
        <taxon>Rhodospirillales</taxon>
        <taxon>Rhodospirillaceae</taxon>
        <taxon>Inquilinus</taxon>
    </lineage>
</organism>
<dbReference type="AlphaFoldDB" id="A0A211ZGJ5"/>
<dbReference type="EMBL" id="NHON01000060">
    <property type="protein sequence ID" value="OWJ64363.1"/>
    <property type="molecule type" value="Genomic_DNA"/>
</dbReference>
<evidence type="ECO:0000256" key="1">
    <source>
        <dbReference type="SAM" id="SignalP"/>
    </source>
</evidence>
<protein>
    <submittedName>
        <fullName evidence="2">Uncharacterized protein</fullName>
    </submittedName>
</protein>
<feature type="chain" id="PRO_5012510238" evidence="1">
    <location>
        <begin position="28"/>
        <end position="214"/>
    </location>
</feature>
<dbReference type="STRING" id="1122125.GCA_000423185_02042"/>
<proteinExistence type="predicted"/>
<evidence type="ECO:0000313" key="2">
    <source>
        <dbReference type="EMBL" id="OWJ64363.1"/>
    </source>
</evidence>
<evidence type="ECO:0000313" key="3">
    <source>
        <dbReference type="Proteomes" id="UP000196655"/>
    </source>
</evidence>
<name>A0A211ZGJ5_9PROT</name>
<sequence length="214" mass="23748">MIRSAPLIATWLLPALLALCPMAAAWGQDTAQKKDDWPCVQVLQPELSVGAMWPGDDPTTSGPAWRDDAVVAALVERVAPRRVPVDEATAEIHRFATGYEGDRKAALTTLFAGLFETINGERGTIIRGIRHFNSRQEALAKRIEDSTATLDGVDPASTNPAVAQKRQELETQLSWDQRVFDDRERLLPAICDQPFVLERRMFTLSRAIQEEIGK</sequence>
<dbReference type="RefSeq" id="WP_088154128.1">
    <property type="nucleotide sequence ID" value="NZ_NHON01000060.1"/>
</dbReference>
<dbReference type="OrthoDB" id="6159094at2"/>
<keyword evidence="1" id="KW-0732">Signal</keyword>
<dbReference type="Proteomes" id="UP000196655">
    <property type="component" value="Unassembled WGS sequence"/>
</dbReference>
<keyword evidence="3" id="KW-1185">Reference proteome</keyword>
<feature type="signal peptide" evidence="1">
    <location>
        <begin position="1"/>
        <end position="27"/>
    </location>
</feature>
<comment type="caution">
    <text evidence="2">The sequence shown here is derived from an EMBL/GenBank/DDBJ whole genome shotgun (WGS) entry which is preliminary data.</text>
</comment>
<reference evidence="3" key="1">
    <citation type="submission" date="2017-05" db="EMBL/GenBank/DDBJ databases">
        <authorList>
            <person name="Macchi M."/>
            <person name="Festa S."/>
            <person name="Coppotelli B.M."/>
            <person name="Morelli I.S."/>
        </authorList>
    </citation>
    <scope>NUCLEOTIDE SEQUENCE [LARGE SCALE GENOMIC DNA]</scope>
    <source>
        <strain evidence="3">I</strain>
    </source>
</reference>